<evidence type="ECO:0000256" key="1">
    <source>
        <dbReference type="ARBA" id="ARBA00004141"/>
    </source>
</evidence>
<feature type="transmembrane region" description="Helical" evidence="8">
    <location>
        <begin position="85"/>
        <end position="103"/>
    </location>
</feature>
<evidence type="ECO:0000256" key="6">
    <source>
        <dbReference type="ARBA" id="ARBA00022989"/>
    </source>
</evidence>
<feature type="transmembrane region" description="Helical" evidence="8">
    <location>
        <begin position="43"/>
        <end position="64"/>
    </location>
</feature>
<dbReference type="PANTHER" id="PTHR34975">
    <property type="entry name" value="SPORE GERMINATION PROTEIN A2"/>
    <property type="match status" value="1"/>
</dbReference>
<sequence length="365" mass="41041">MFVTKDDRISANQAMASMTCTTLGAGLLVMPRILIQDVGTPDVWLTLLLTGILVVLALIFFIKLSQKFPEQTLYQYSSKILGRPLGNLVCLLFSLYLLLTSAYELRILAEVIVFYLLEGTPKWAIVIPFMLVSYYLLLGGVNAMMRLFQIVLPITIIIIIIVYGLSFSMFHIDNLKPVFGSGISPVFNGSIHSFNSFAGYELVAIYFAYMNEPKKAIKSFAIGLGLVVVIYLIALILVIGSLSLEAGMLSTWPTIDLVRNYELKGFFFERIEILFLVIWVMQLFCAFSSMYYGASLGLSHVLGNKKRPILLGLLPVSYIFTMVPRNINDITVLGYVISYYCILLFIIALILFIVYSFRKRVISHV</sequence>
<dbReference type="GO" id="GO:0009847">
    <property type="term" value="P:spore germination"/>
    <property type="evidence" value="ECO:0007669"/>
    <property type="project" value="InterPro"/>
</dbReference>
<feature type="transmembrane region" description="Helical" evidence="8">
    <location>
        <begin position="190"/>
        <end position="209"/>
    </location>
</feature>
<feature type="transmembrane region" description="Helical" evidence="8">
    <location>
        <begin position="309"/>
        <end position="327"/>
    </location>
</feature>
<dbReference type="PANTHER" id="PTHR34975:SF2">
    <property type="entry name" value="SPORE GERMINATION PROTEIN A2"/>
    <property type="match status" value="1"/>
</dbReference>
<keyword evidence="3" id="KW-0813">Transport</keyword>
<dbReference type="EMBL" id="CP097899">
    <property type="protein sequence ID" value="URN94053.1"/>
    <property type="molecule type" value="Genomic_DNA"/>
</dbReference>
<dbReference type="InterPro" id="IPR004761">
    <property type="entry name" value="Spore_GerAB"/>
</dbReference>
<dbReference type="Proteomes" id="UP001056756">
    <property type="component" value="Chromosome"/>
</dbReference>
<feature type="transmembrane region" description="Helical" evidence="8">
    <location>
        <begin position="273"/>
        <end position="297"/>
    </location>
</feature>
<feature type="transmembrane region" description="Helical" evidence="8">
    <location>
        <begin position="123"/>
        <end position="143"/>
    </location>
</feature>
<feature type="transmembrane region" description="Helical" evidence="8">
    <location>
        <begin position="221"/>
        <end position="244"/>
    </location>
</feature>
<dbReference type="Pfam" id="PF03845">
    <property type="entry name" value="Spore_permease"/>
    <property type="match status" value="1"/>
</dbReference>
<dbReference type="Gene3D" id="1.20.1740.10">
    <property type="entry name" value="Amino acid/polyamine transporter I"/>
    <property type="match status" value="1"/>
</dbReference>
<evidence type="ECO:0000256" key="5">
    <source>
        <dbReference type="ARBA" id="ARBA00022692"/>
    </source>
</evidence>
<evidence type="ECO:0000256" key="4">
    <source>
        <dbReference type="ARBA" id="ARBA00022544"/>
    </source>
</evidence>
<proteinExistence type="inferred from homology"/>
<dbReference type="AlphaFoldDB" id="A0A9J6ZD90"/>
<evidence type="ECO:0000256" key="7">
    <source>
        <dbReference type="ARBA" id="ARBA00023136"/>
    </source>
</evidence>
<evidence type="ECO:0000256" key="8">
    <source>
        <dbReference type="SAM" id="Phobius"/>
    </source>
</evidence>
<keyword evidence="4" id="KW-0309">Germination</keyword>
<dbReference type="NCBIfam" id="TIGR00912">
    <property type="entry name" value="2A0309"/>
    <property type="match status" value="1"/>
</dbReference>
<comment type="similarity">
    <text evidence="2">Belongs to the amino acid-polyamine-organocation (APC) superfamily. Spore germination protein (SGP) (TC 2.A.3.9) family.</text>
</comment>
<evidence type="ECO:0000256" key="2">
    <source>
        <dbReference type="ARBA" id="ARBA00007998"/>
    </source>
</evidence>
<feature type="transmembrane region" description="Helical" evidence="8">
    <location>
        <begin position="333"/>
        <end position="357"/>
    </location>
</feature>
<dbReference type="GO" id="GO:0016020">
    <property type="term" value="C:membrane"/>
    <property type="evidence" value="ECO:0007669"/>
    <property type="project" value="UniProtKB-SubCell"/>
</dbReference>
<accession>A0A9J6ZD90</accession>
<keyword evidence="7 8" id="KW-0472">Membrane</keyword>
<reference evidence="9" key="1">
    <citation type="submission" date="2022-05" db="EMBL/GenBank/DDBJ databases">
        <title>Novel bacterial taxa in a minimal lignocellulolytic consortium and its capacity to transform plastics disclosed by genome-resolved metagenomics.</title>
        <authorList>
            <person name="Rodriguez C.A.D."/>
            <person name="Diaz-Garcia L."/>
            <person name="Herrera K."/>
            <person name="Tarazona N.A."/>
            <person name="Sproer C."/>
            <person name="Overmann J."/>
            <person name="Jimenez D.J."/>
        </authorList>
    </citation>
    <scope>NUCLEOTIDE SEQUENCE</scope>
    <source>
        <strain evidence="9">MAG5</strain>
    </source>
</reference>
<evidence type="ECO:0000256" key="3">
    <source>
        <dbReference type="ARBA" id="ARBA00022448"/>
    </source>
</evidence>
<protein>
    <submittedName>
        <fullName evidence="9">Spore germination protein</fullName>
    </submittedName>
</protein>
<evidence type="ECO:0000313" key="9">
    <source>
        <dbReference type="EMBL" id="URN94053.1"/>
    </source>
</evidence>
<comment type="subcellular location">
    <subcellularLocation>
        <location evidence="1">Membrane</location>
        <topology evidence="1">Multi-pass membrane protein</topology>
    </subcellularLocation>
</comment>
<keyword evidence="6 8" id="KW-1133">Transmembrane helix</keyword>
<feature type="transmembrane region" description="Helical" evidence="8">
    <location>
        <begin position="150"/>
        <end position="170"/>
    </location>
</feature>
<organism evidence="9 10">
    <name type="scientific">Candidatus Pristimantibacillus lignocellulolyticus</name>
    <dbReference type="NCBI Taxonomy" id="2994561"/>
    <lineage>
        <taxon>Bacteria</taxon>
        <taxon>Bacillati</taxon>
        <taxon>Bacillota</taxon>
        <taxon>Bacilli</taxon>
        <taxon>Bacillales</taxon>
        <taxon>Paenibacillaceae</taxon>
        <taxon>Candidatus Pristimantibacillus</taxon>
    </lineage>
</organism>
<gene>
    <name evidence="9" type="ORF">NAG76_19860</name>
</gene>
<feature type="transmembrane region" description="Helical" evidence="8">
    <location>
        <begin position="12"/>
        <end position="31"/>
    </location>
</feature>
<evidence type="ECO:0000313" key="10">
    <source>
        <dbReference type="Proteomes" id="UP001056756"/>
    </source>
</evidence>
<keyword evidence="5 8" id="KW-0812">Transmembrane</keyword>
<dbReference type="KEGG" id="plig:NAG76_19860"/>
<name>A0A9J6ZD90_9BACL</name>